<keyword evidence="1" id="KW-1133">Transmembrane helix</keyword>
<accession>A0A917KLW5</accession>
<dbReference type="RefSeq" id="WP_188967754.1">
    <property type="nucleotide sequence ID" value="NZ_BMKW01000006.1"/>
</dbReference>
<organism evidence="2 3">
    <name type="scientific">Neoroseomonas lacus</name>
    <dbReference type="NCBI Taxonomy" id="287609"/>
    <lineage>
        <taxon>Bacteria</taxon>
        <taxon>Pseudomonadati</taxon>
        <taxon>Pseudomonadota</taxon>
        <taxon>Alphaproteobacteria</taxon>
        <taxon>Acetobacterales</taxon>
        <taxon>Acetobacteraceae</taxon>
        <taxon>Neoroseomonas</taxon>
    </lineage>
</organism>
<gene>
    <name evidence="2" type="ORF">GCM10011320_28940</name>
</gene>
<evidence type="ECO:0000313" key="3">
    <source>
        <dbReference type="Proteomes" id="UP000661507"/>
    </source>
</evidence>
<sequence length="155" mass="17236">MNELDTLKALLDAGHIKLGVHIRRMNSPGSPIYRSWENVWPPALVLLASVVALKWGGMLLELMGIQQGAAWLATAVLGLGCWWWISKIMPKVKDGVFDRTTAYALQSPAHFDVLWGQGILSFYAKMPDGTERAATRRDSWRDFVTAIDVELKGQG</sequence>
<protein>
    <submittedName>
        <fullName evidence="2">Uncharacterized protein</fullName>
    </submittedName>
</protein>
<evidence type="ECO:0000313" key="2">
    <source>
        <dbReference type="EMBL" id="GGJ19850.1"/>
    </source>
</evidence>
<dbReference type="EMBL" id="BMKW01000006">
    <property type="protein sequence ID" value="GGJ19850.1"/>
    <property type="molecule type" value="Genomic_DNA"/>
</dbReference>
<dbReference type="AlphaFoldDB" id="A0A917KLW5"/>
<evidence type="ECO:0000256" key="1">
    <source>
        <dbReference type="SAM" id="Phobius"/>
    </source>
</evidence>
<proteinExistence type="predicted"/>
<name>A0A917KLW5_9PROT</name>
<keyword evidence="3" id="KW-1185">Reference proteome</keyword>
<feature type="transmembrane region" description="Helical" evidence="1">
    <location>
        <begin position="68"/>
        <end position="85"/>
    </location>
</feature>
<dbReference type="Proteomes" id="UP000661507">
    <property type="component" value="Unassembled WGS sequence"/>
</dbReference>
<comment type="caution">
    <text evidence="2">The sequence shown here is derived from an EMBL/GenBank/DDBJ whole genome shotgun (WGS) entry which is preliminary data.</text>
</comment>
<reference evidence="2" key="1">
    <citation type="journal article" date="2014" name="Int. J. Syst. Evol. Microbiol.">
        <title>Complete genome sequence of Corynebacterium casei LMG S-19264T (=DSM 44701T), isolated from a smear-ripened cheese.</title>
        <authorList>
            <consortium name="US DOE Joint Genome Institute (JGI-PGF)"/>
            <person name="Walter F."/>
            <person name="Albersmeier A."/>
            <person name="Kalinowski J."/>
            <person name="Ruckert C."/>
        </authorList>
    </citation>
    <scope>NUCLEOTIDE SEQUENCE</scope>
    <source>
        <strain evidence="2">CGMCC 1.3617</strain>
    </source>
</reference>
<reference evidence="2" key="2">
    <citation type="submission" date="2020-09" db="EMBL/GenBank/DDBJ databases">
        <authorList>
            <person name="Sun Q."/>
            <person name="Zhou Y."/>
        </authorList>
    </citation>
    <scope>NUCLEOTIDE SEQUENCE</scope>
    <source>
        <strain evidence="2">CGMCC 1.3617</strain>
    </source>
</reference>
<keyword evidence="1" id="KW-0472">Membrane</keyword>
<keyword evidence="1" id="KW-0812">Transmembrane</keyword>